<keyword evidence="7" id="KW-0325">Glycoprotein</keyword>
<gene>
    <name evidence="9" type="ORF">EEDITHA_LOCUS16614</name>
</gene>
<evidence type="ECO:0000256" key="4">
    <source>
        <dbReference type="ARBA" id="ARBA00022692"/>
    </source>
</evidence>
<keyword evidence="6 8" id="KW-0472">Membrane</keyword>
<dbReference type="EMBL" id="CAKOGL010000024">
    <property type="protein sequence ID" value="CAH2101904.1"/>
    <property type="molecule type" value="Genomic_DNA"/>
</dbReference>
<keyword evidence="3" id="KW-1003">Cell membrane</keyword>
<accession>A0AAU9UWD4</accession>
<feature type="transmembrane region" description="Helical" evidence="8">
    <location>
        <begin position="433"/>
        <end position="462"/>
    </location>
</feature>
<dbReference type="AlphaFoldDB" id="A0AAU9UWD4"/>
<evidence type="ECO:0000313" key="9">
    <source>
        <dbReference type="EMBL" id="CAH2101904.1"/>
    </source>
</evidence>
<evidence type="ECO:0000313" key="10">
    <source>
        <dbReference type="Proteomes" id="UP001153954"/>
    </source>
</evidence>
<dbReference type="PRINTS" id="PR01609">
    <property type="entry name" value="CD36FAMILY"/>
</dbReference>
<dbReference type="GO" id="GO:0005737">
    <property type="term" value="C:cytoplasm"/>
    <property type="evidence" value="ECO:0007669"/>
    <property type="project" value="TreeGrafter"/>
</dbReference>
<comment type="similarity">
    <text evidence="2">Belongs to the CD36 family.</text>
</comment>
<feature type="transmembrane region" description="Helical" evidence="8">
    <location>
        <begin position="16"/>
        <end position="35"/>
    </location>
</feature>
<organism evidence="9 10">
    <name type="scientific">Euphydryas editha</name>
    <name type="common">Edith's checkerspot</name>
    <dbReference type="NCBI Taxonomy" id="104508"/>
    <lineage>
        <taxon>Eukaryota</taxon>
        <taxon>Metazoa</taxon>
        <taxon>Ecdysozoa</taxon>
        <taxon>Arthropoda</taxon>
        <taxon>Hexapoda</taxon>
        <taxon>Insecta</taxon>
        <taxon>Pterygota</taxon>
        <taxon>Neoptera</taxon>
        <taxon>Endopterygota</taxon>
        <taxon>Lepidoptera</taxon>
        <taxon>Glossata</taxon>
        <taxon>Ditrysia</taxon>
        <taxon>Papilionoidea</taxon>
        <taxon>Nymphalidae</taxon>
        <taxon>Nymphalinae</taxon>
        <taxon>Euphydryas</taxon>
    </lineage>
</organism>
<evidence type="ECO:0008006" key="11">
    <source>
        <dbReference type="Google" id="ProtNLM"/>
    </source>
</evidence>
<dbReference type="GO" id="GO:0005886">
    <property type="term" value="C:plasma membrane"/>
    <property type="evidence" value="ECO:0007669"/>
    <property type="project" value="UniProtKB-SubCell"/>
</dbReference>
<comment type="subcellular location">
    <subcellularLocation>
        <location evidence="1">Cell membrane</location>
    </subcellularLocation>
</comment>
<dbReference type="GO" id="GO:0005044">
    <property type="term" value="F:scavenger receptor activity"/>
    <property type="evidence" value="ECO:0007669"/>
    <property type="project" value="TreeGrafter"/>
</dbReference>
<dbReference type="InterPro" id="IPR002159">
    <property type="entry name" value="CD36_fam"/>
</dbReference>
<evidence type="ECO:0000256" key="1">
    <source>
        <dbReference type="ARBA" id="ARBA00004236"/>
    </source>
</evidence>
<name>A0AAU9UWD4_EUPED</name>
<evidence type="ECO:0000256" key="7">
    <source>
        <dbReference type="ARBA" id="ARBA00023180"/>
    </source>
</evidence>
<sequence>MQCSVLSLNSDSVGQVVWGVILITSSIGGFIFPPLDMMLWERLNMRPGFPPYDWWAVPPDEVKMRAHIFNITNHERFLSGLDSKINVQEIGPIVYLEKLKHYNMKFNENSTLTYTAQRYLIYLPDDNTIDLNQTIIVPNLALLGILSYLHNANYFVRAGFKILINTHDSQFFVKRTIYEYLWDNKEPILETSRHLAPGMVPSTNMGMLAQIYADFTDEVTVKIGPQWGHKNFFKIEKVRGLPHITGYDPNTCPDTLAGATEGVLYHQHLSKNESLLYFRKTVCKLMPLYYKKEDLMYGVQVYRYNLPENVFDRVNGTDCYASEVPLPDGISDTSKCYYGFPMVASFPHFYTGSPPRDTYVTGFKPDPIKHSSFVYVEPQTGLPTKAVARMQCNLRIHDLSGYYTSNFNKFSNLILPIGWIEYNQEGLPAKVRYMLYFMLIILPPLAIVIFSLTSIIGTYLILKQIYRNKIKREILPTILLYKKQKIDNLGQNKIYSYEKETFLNKSNQLKR</sequence>
<evidence type="ECO:0000256" key="5">
    <source>
        <dbReference type="ARBA" id="ARBA00022989"/>
    </source>
</evidence>
<dbReference type="PANTHER" id="PTHR11923">
    <property type="entry name" value="SCAVENGER RECEPTOR CLASS B TYPE-1 SR-B1"/>
    <property type="match status" value="1"/>
</dbReference>
<comment type="caution">
    <text evidence="9">The sequence shown here is derived from an EMBL/GenBank/DDBJ whole genome shotgun (WGS) entry which is preliminary data.</text>
</comment>
<dbReference type="Pfam" id="PF01130">
    <property type="entry name" value="CD36"/>
    <property type="match status" value="1"/>
</dbReference>
<evidence type="ECO:0000256" key="8">
    <source>
        <dbReference type="SAM" id="Phobius"/>
    </source>
</evidence>
<keyword evidence="5 8" id="KW-1133">Transmembrane helix</keyword>
<dbReference type="Proteomes" id="UP001153954">
    <property type="component" value="Unassembled WGS sequence"/>
</dbReference>
<keyword evidence="10" id="KW-1185">Reference proteome</keyword>
<dbReference type="PANTHER" id="PTHR11923:SF89">
    <property type="entry name" value="GH15894P"/>
    <property type="match status" value="1"/>
</dbReference>
<evidence type="ECO:0000256" key="2">
    <source>
        <dbReference type="ARBA" id="ARBA00010532"/>
    </source>
</evidence>
<protein>
    <recommendedName>
        <fullName evidence="11">Scavenger receptor class B member 1</fullName>
    </recommendedName>
</protein>
<proteinExistence type="inferred from homology"/>
<evidence type="ECO:0000256" key="3">
    <source>
        <dbReference type="ARBA" id="ARBA00022475"/>
    </source>
</evidence>
<evidence type="ECO:0000256" key="6">
    <source>
        <dbReference type="ARBA" id="ARBA00023136"/>
    </source>
</evidence>
<keyword evidence="4 8" id="KW-0812">Transmembrane</keyword>
<reference evidence="9" key="1">
    <citation type="submission" date="2022-03" db="EMBL/GenBank/DDBJ databases">
        <authorList>
            <person name="Tunstrom K."/>
        </authorList>
    </citation>
    <scope>NUCLEOTIDE SEQUENCE</scope>
</reference>